<accession>A0A0U5G1E3</accession>
<organism evidence="2 3">
    <name type="scientific">Aspergillus calidoustus</name>
    <dbReference type="NCBI Taxonomy" id="454130"/>
    <lineage>
        <taxon>Eukaryota</taxon>
        <taxon>Fungi</taxon>
        <taxon>Dikarya</taxon>
        <taxon>Ascomycota</taxon>
        <taxon>Pezizomycotina</taxon>
        <taxon>Eurotiomycetes</taxon>
        <taxon>Eurotiomycetidae</taxon>
        <taxon>Eurotiales</taxon>
        <taxon>Aspergillaceae</taxon>
        <taxon>Aspergillus</taxon>
        <taxon>Aspergillus subgen. Nidulantes</taxon>
    </lineage>
</organism>
<dbReference type="EMBL" id="CDMC01000005">
    <property type="protein sequence ID" value="CEL05778.1"/>
    <property type="molecule type" value="Genomic_DNA"/>
</dbReference>
<feature type="region of interest" description="Disordered" evidence="1">
    <location>
        <begin position="136"/>
        <end position="165"/>
    </location>
</feature>
<evidence type="ECO:0000313" key="2">
    <source>
        <dbReference type="EMBL" id="CEL05778.1"/>
    </source>
</evidence>
<feature type="compositionally biased region" description="Polar residues" evidence="1">
    <location>
        <begin position="152"/>
        <end position="165"/>
    </location>
</feature>
<dbReference type="AlphaFoldDB" id="A0A0U5G1E3"/>
<sequence>MAEFNNDVGFTVDLVGPADLELSFAWEVDIRLTATQLEGSQMVKLGHSAHTAVGGRLPPGPDEPPVEPGVWNVDPSPLAALLSLCALTMESEPNSSHVSYRFRTLGCGWDVPVPARCVDPGIEVDSEELRRWLSEQRKARSNADTPEGRQVRVSTPNDISESSIDGRNISTIDERDRVSPSSDIVTEGFGRYIRHRMELQNGPGSVRVVDFYKIWIERETPSKTIPDIENLDDRDDLWRAPAFGRNRRPLTKEYKYMFGAPFAMYSRYEALQQKDNQGEVRIQALRASSLSFAPDGSAVHGASQESLDQHRPSTRVSTLLSYMFSPDGTANQIQ</sequence>
<proteinExistence type="predicted"/>
<protein>
    <submittedName>
        <fullName evidence="2">Uncharacterized protein</fullName>
    </submittedName>
</protein>
<keyword evidence="3" id="KW-1185">Reference proteome</keyword>
<dbReference type="Proteomes" id="UP000054771">
    <property type="component" value="Unassembled WGS sequence"/>
</dbReference>
<name>A0A0U5G1E3_ASPCI</name>
<reference evidence="3" key="1">
    <citation type="journal article" date="2016" name="Genome Announc.">
        <title>Draft genome sequences of fungus Aspergillus calidoustus.</title>
        <authorList>
            <person name="Horn F."/>
            <person name="Linde J."/>
            <person name="Mattern D.J."/>
            <person name="Walther G."/>
            <person name="Guthke R."/>
            <person name="Scherlach K."/>
            <person name="Martin K."/>
            <person name="Brakhage A.A."/>
            <person name="Petzke L."/>
            <person name="Valiante V."/>
        </authorList>
    </citation>
    <scope>NUCLEOTIDE SEQUENCE [LARGE SCALE GENOMIC DNA]</scope>
    <source>
        <strain evidence="3">SF006504</strain>
    </source>
</reference>
<evidence type="ECO:0000313" key="3">
    <source>
        <dbReference type="Proteomes" id="UP000054771"/>
    </source>
</evidence>
<evidence type="ECO:0000256" key="1">
    <source>
        <dbReference type="SAM" id="MobiDB-lite"/>
    </source>
</evidence>
<gene>
    <name evidence="2" type="ORF">ASPCAL06893</name>
</gene>